<dbReference type="EMBL" id="CAWVOK010000002">
    <property type="protein sequence ID" value="CAK8162309.1"/>
    <property type="molecule type" value="Genomic_DNA"/>
</dbReference>
<accession>A0ABM9N6W2</accession>
<dbReference type="InterPro" id="IPR029063">
    <property type="entry name" value="SAM-dependent_MTases_sf"/>
</dbReference>
<evidence type="ECO:0000256" key="2">
    <source>
        <dbReference type="ARBA" id="ARBA00022603"/>
    </source>
</evidence>
<proteinExistence type="inferred from homology"/>
<evidence type="ECO:0000313" key="9">
    <source>
        <dbReference type="Proteomes" id="UP001314181"/>
    </source>
</evidence>
<evidence type="ECO:0000256" key="7">
    <source>
        <dbReference type="PROSITE-ProRule" id="PRU01016"/>
    </source>
</evidence>
<comment type="catalytic activity">
    <reaction evidence="6">
        <text>a 2'-deoxycytidine in DNA + S-adenosyl-L-methionine = a 5-methyl-2'-deoxycytidine in DNA + S-adenosyl-L-homocysteine + H(+)</text>
        <dbReference type="Rhea" id="RHEA:13681"/>
        <dbReference type="Rhea" id="RHEA-COMP:11369"/>
        <dbReference type="Rhea" id="RHEA-COMP:11370"/>
        <dbReference type="ChEBI" id="CHEBI:15378"/>
        <dbReference type="ChEBI" id="CHEBI:57856"/>
        <dbReference type="ChEBI" id="CHEBI:59789"/>
        <dbReference type="ChEBI" id="CHEBI:85452"/>
        <dbReference type="ChEBI" id="CHEBI:85454"/>
        <dbReference type="EC" id="2.1.1.37"/>
    </reaction>
</comment>
<comment type="similarity">
    <text evidence="7">Belongs to the class I-like SAM-binding methyltransferase superfamily. C5-methyltransferase family.</text>
</comment>
<dbReference type="SUPFAM" id="SSF53335">
    <property type="entry name" value="S-adenosyl-L-methionine-dependent methyltransferases"/>
    <property type="match status" value="1"/>
</dbReference>
<keyword evidence="5" id="KW-0680">Restriction system</keyword>
<evidence type="ECO:0000256" key="6">
    <source>
        <dbReference type="ARBA" id="ARBA00047422"/>
    </source>
</evidence>
<dbReference type="PANTHER" id="PTHR46098:SF1">
    <property type="entry name" value="TRNA (CYTOSINE(38)-C(5))-METHYLTRANSFERASE"/>
    <property type="match status" value="1"/>
</dbReference>
<dbReference type="RefSeq" id="WP_338363268.1">
    <property type="nucleotide sequence ID" value="NZ_CAWVOK010000002.1"/>
</dbReference>
<dbReference type="PROSITE" id="PS00094">
    <property type="entry name" value="C5_MTASE_1"/>
    <property type="match status" value="1"/>
</dbReference>
<keyword evidence="2 7" id="KW-0489">Methyltransferase</keyword>
<dbReference type="InterPro" id="IPR050750">
    <property type="entry name" value="C5-MTase"/>
</dbReference>
<keyword evidence="9" id="KW-1185">Reference proteome</keyword>
<evidence type="ECO:0000256" key="4">
    <source>
        <dbReference type="ARBA" id="ARBA00022691"/>
    </source>
</evidence>
<comment type="caution">
    <text evidence="8">The sequence shown here is derived from an EMBL/GenBank/DDBJ whole genome shotgun (WGS) entry which is preliminary data.</text>
</comment>
<evidence type="ECO:0000313" key="8">
    <source>
        <dbReference type="EMBL" id="CAK8162309.1"/>
    </source>
</evidence>
<organism evidence="8 9">
    <name type="scientific">Candidatus Xenohaliotis californiensis</name>
    <dbReference type="NCBI Taxonomy" id="84677"/>
    <lineage>
        <taxon>Bacteria</taxon>
        <taxon>Pseudomonadati</taxon>
        <taxon>Pseudomonadota</taxon>
        <taxon>Alphaproteobacteria</taxon>
        <taxon>Rickettsiales</taxon>
        <taxon>Anaplasmataceae</taxon>
        <taxon>Candidatus Xenohaliotis</taxon>
    </lineage>
</organism>
<name>A0ABM9N6W2_9RICK</name>
<gene>
    <name evidence="8" type="ORF">CAXC1_110015</name>
</gene>
<keyword evidence="3 7" id="KW-0808">Transferase</keyword>
<dbReference type="EC" id="2.1.1.37" evidence="1"/>
<dbReference type="InterPro" id="IPR018117">
    <property type="entry name" value="C5_DNA_meth_AS"/>
</dbReference>
<dbReference type="Proteomes" id="UP001314181">
    <property type="component" value="Unassembled WGS sequence"/>
</dbReference>
<dbReference type="Pfam" id="PF00145">
    <property type="entry name" value="DNA_methylase"/>
    <property type="match status" value="1"/>
</dbReference>
<protein>
    <recommendedName>
        <fullName evidence="1">DNA (cytosine-5-)-methyltransferase</fullName>
        <ecNumber evidence="1">2.1.1.37</ecNumber>
    </recommendedName>
</protein>
<dbReference type="Gene3D" id="3.40.50.150">
    <property type="entry name" value="Vaccinia Virus protein VP39"/>
    <property type="match status" value="1"/>
</dbReference>
<feature type="active site" evidence="7">
    <location>
        <position position="39"/>
    </location>
</feature>
<evidence type="ECO:0000256" key="1">
    <source>
        <dbReference type="ARBA" id="ARBA00011975"/>
    </source>
</evidence>
<evidence type="ECO:0000256" key="5">
    <source>
        <dbReference type="ARBA" id="ARBA00022747"/>
    </source>
</evidence>
<dbReference type="PROSITE" id="PS51679">
    <property type="entry name" value="SAM_MT_C5"/>
    <property type="match status" value="1"/>
</dbReference>
<dbReference type="InterPro" id="IPR001525">
    <property type="entry name" value="C5_MeTfrase"/>
</dbReference>
<dbReference type="PANTHER" id="PTHR46098">
    <property type="entry name" value="TRNA (CYTOSINE(38)-C(5))-METHYLTRANSFERASE"/>
    <property type="match status" value="1"/>
</dbReference>
<dbReference type="NCBIfam" id="TIGR00675">
    <property type="entry name" value="dcm"/>
    <property type="match status" value="1"/>
</dbReference>
<reference evidence="8 9" key="1">
    <citation type="submission" date="2024-01" db="EMBL/GenBank/DDBJ databases">
        <authorList>
            <person name="Kunselman E."/>
        </authorList>
    </citation>
    <scope>NUCLEOTIDE SEQUENCE [LARGE SCALE GENOMIC DNA]</scope>
    <source>
        <strain evidence="8">2 abalone samples</strain>
    </source>
</reference>
<evidence type="ECO:0000256" key="3">
    <source>
        <dbReference type="ARBA" id="ARBA00022679"/>
    </source>
</evidence>
<keyword evidence="4 7" id="KW-0949">S-adenosyl-L-methionine</keyword>
<sequence>MLQLRENFGSATNIICADVLSLNFSKYRNIDVVQAGFPCQAFSYAGKSLGLEDTRGTLFLEFARCIKETNQKIAIGENVSGLLKHDNGKILETMINVLEELGYRVQFKILKSQYLDIP</sequence>